<dbReference type="STRING" id="121616.GA0070216_10113"/>
<organism evidence="1 2">
    <name type="scientific">Micromonospora matsumotoense</name>
    <dbReference type="NCBI Taxonomy" id="121616"/>
    <lineage>
        <taxon>Bacteria</taxon>
        <taxon>Bacillati</taxon>
        <taxon>Actinomycetota</taxon>
        <taxon>Actinomycetes</taxon>
        <taxon>Micromonosporales</taxon>
        <taxon>Micromonosporaceae</taxon>
        <taxon>Micromonospora</taxon>
    </lineage>
</organism>
<proteinExistence type="predicted"/>
<sequence length="198" mass="21362">MLNLDAVGRWIIRRTGRTLDQHATDPVPAAAHLPQAASDMRRARTELLLTVDRLRTALINEDDLTGTVAAVAGSLADIEQLGRDYRHARNWADTLITDPARTEYAAANTGGSLHRRYVNPGDTVLVVLPHTDSCRKQRLAGRRTRVRISQSDAELDPTVGPGQLRLPHADAGIYQDPAEGGTLYVLESAADKAAASGG</sequence>
<gene>
    <name evidence="1" type="ORF">GA0070216_10113</name>
</gene>
<reference evidence="2" key="1">
    <citation type="submission" date="2016-06" db="EMBL/GenBank/DDBJ databases">
        <authorList>
            <person name="Varghese N."/>
            <person name="Submissions Spin"/>
        </authorList>
    </citation>
    <scope>NUCLEOTIDE SEQUENCE [LARGE SCALE GENOMIC DNA]</scope>
    <source>
        <strain evidence="2">DSM 44100</strain>
    </source>
</reference>
<accession>A0A1C4TVZ1</accession>
<name>A0A1C4TVZ1_9ACTN</name>
<dbReference type="AlphaFoldDB" id="A0A1C4TVZ1"/>
<protein>
    <submittedName>
        <fullName evidence="1">Uncharacterized protein</fullName>
    </submittedName>
</protein>
<evidence type="ECO:0000313" key="2">
    <source>
        <dbReference type="Proteomes" id="UP000198797"/>
    </source>
</evidence>
<dbReference type="OrthoDB" id="3368464at2"/>
<dbReference type="RefSeq" id="WP_091237196.1">
    <property type="nucleotide sequence ID" value="NZ_FMCU01000001.1"/>
</dbReference>
<evidence type="ECO:0000313" key="1">
    <source>
        <dbReference type="EMBL" id="SCE63576.1"/>
    </source>
</evidence>
<dbReference type="EMBL" id="FMCU01000001">
    <property type="protein sequence ID" value="SCE63576.1"/>
    <property type="molecule type" value="Genomic_DNA"/>
</dbReference>
<dbReference type="Proteomes" id="UP000198797">
    <property type="component" value="Unassembled WGS sequence"/>
</dbReference>
<keyword evidence="2" id="KW-1185">Reference proteome</keyword>